<feature type="region of interest" description="Disordered" evidence="1">
    <location>
        <begin position="1"/>
        <end position="21"/>
    </location>
</feature>
<evidence type="ECO:0000313" key="2">
    <source>
        <dbReference type="EMBL" id="KRZ67759.1"/>
    </source>
</evidence>
<dbReference type="EMBL" id="JYDO01000186">
    <property type="protein sequence ID" value="KRZ67759.1"/>
    <property type="molecule type" value="Genomic_DNA"/>
</dbReference>
<name>A0A0V1M7V3_9BILA</name>
<accession>A0A0V1M7V3</accession>
<reference evidence="2 3" key="1">
    <citation type="submission" date="2015-01" db="EMBL/GenBank/DDBJ databases">
        <title>Evolution of Trichinella species and genotypes.</title>
        <authorList>
            <person name="Korhonen P.K."/>
            <person name="Edoardo P."/>
            <person name="Giuseppe L.R."/>
            <person name="Gasser R.B."/>
        </authorList>
    </citation>
    <scope>NUCLEOTIDE SEQUENCE [LARGE SCALE GENOMIC DNA]</scope>
    <source>
        <strain evidence="2">ISS1980</strain>
    </source>
</reference>
<organism evidence="2 3">
    <name type="scientific">Trichinella papuae</name>
    <dbReference type="NCBI Taxonomy" id="268474"/>
    <lineage>
        <taxon>Eukaryota</taxon>
        <taxon>Metazoa</taxon>
        <taxon>Ecdysozoa</taxon>
        <taxon>Nematoda</taxon>
        <taxon>Enoplea</taxon>
        <taxon>Dorylaimia</taxon>
        <taxon>Trichinellida</taxon>
        <taxon>Trichinellidae</taxon>
        <taxon>Trichinella</taxon>
    </lineage>
</organism>
<protein>
    <submittedName>
        <fullName evidence="2">Uncharacterized protein</fullName>
    </submittedName>
</protein>
<dbReference type="Proteomes" id="UP000054843">
    <property type="component" value="Unassembled WGS sequence"/>
</dbReference>
<evidence type="ECO:0000256" key="1">
    <source>
        <dbReference type="SAM" id="MobiDB-lite"/>
    </source>
</evidence>
<gene>
    <name evidence="2" type="ORF">T10_10609</name>
</gene>
<evidence type="ECO:0000313" key="3">
    <source>
        <dbReference type="Proteomes" id="UP000054843"/>
    </source>
</evidence>
<sequence length="67" mass="7477">MINDEGPKDGNYGRSLNGKRRGAENKDFQSFIFKDPKRVASNFLRGQLLCDQLGTIVSLVRLSLSFG</sequence>
<proteinExistence type="predicted"/>
<keyword evidence="3" id="KW-1185">Reference proteome</keyword>
<dbReference type="AlphaFoldDB" id="A0A0V1M7V3"/>
<comment type="caution">
    <text evidence="2">The sequence shown here is derived from an EMBL/GenBank/DDBJ whole genome shotgun (WGS) entry which is preliminary data.</text>
</comment>